<evidence type="ECO:0000313" key="2">
    <source>
        <dbReference type="Proteomes" id="UP001139347"/>
    </source>
</evidence>
<gene>
    <name evidence="1" type="ORF">MUG84_26885</name>
</gene>
<dbReference type="EMBL" id="JALIRP010000023">
    <property type="protein sequence ID" value="MCJ8015296.1"/>
    <property type="molecule type" value="Genomic_DNA"/>
</dbReference>
<sequence>MNNVLGNLLENEQIIRYPKFRDYCFKKDKGLRKDSFRSLEAFIEETTSWNDESRRSFVIWFFQIVEKSENINHVLVHQLEEKLIIPYLQYWINEMDTDPRPYRWYGLFVNTERRGEYLQKAFELGGISEQLALIKIIDLKLYSLWYDFHHIAEDLYLGETDEDRQIIADIERLNLNVQNNEAREEIENAVSYYISILEDWIDFRSQGIDGFAKWCADKGRKYDWIKSYYY</sequence>
<dbReference type="RefSeq" id="WP_244731246.1">
    <property type="nucleotide sequence ID" value="NZ_JALIRP010000023.1"/>
</dbReference>
<name>A0A9X1WVA1_9BACL</name>
<dbReference type="AlphaFoldDB" id="A0A9X1WVA1"/>
<accession>A0A9X1WVA1</accession>
<comment type="caution">
    <text evidence="1">The sequence shown here is derived from an EMBL/GenBank/DDBJ whole genome shotgun (WGS) entry which is preliminary data.</text>
</comment>
<reference evidence="1" key="1">
    <citation type="submission" date="2022-04" db="EMBL/GenBank/DDBJ databases">
        <title>Paenibacillus mangrovi sp. nov., a novel endophytic bacterium isolated from bark of Kandelia candel.</title>
        <authorList>
            <person name="Tuo L."/>
        </authorList>
    </citation>
    <scope>NUCLEOTIDE SEQUENCE</scope>
    <source>
        <strain evidence="1">KQZ6P-2</strain>
    </source>
</reference>
<dbReference type="Proteomes" id="UP001139347">
    <property type="component" value="Unassembled WGS sequence"/>
</dbReference>
<organism evidence="1 2">
    <name type="scientific">Paenibacillus mangrovi</name>
    <dbReference type="NCBI Taxonomy" id="2931978"/>
    <lineage>
        <taxon>Bacteria</taxon>
        <taxon>Bacillati</taxon>
        <taxon>Bacillota</taxon>
        <taxon>Bacilli</taxon>
        <taxon>Bacillales</taxon>
        <taxon>Paenibacillaceae</taxon>
        <taxon>Paenibacillus</taxon>
    </lineage>
</organism>
<keyword evidence="2" id="KW-1185">Reference proteome</keyword>
<proteinExistence type="predicted"/>
<evidence type="ECO:0000313" key="1">
    <source>
        <dbReference type="EMBL" id="MCJ8015296.1"/>
    </source>
</evidence>
<protein>
    <submittedName>
        <fullName evidence="1">Uncharacterized protein</fullName>
    </submittedName>
</protein>